<dbReference type="SUPFAM" id="SSF51197">
    <property type="entry name" value="Clavaminate synthase-like"/>
    <property type="match status" value="1"/>
</dbReference>
<proteinExistence type="inferred from homology"/>
<keyword evidence="2" id="KW-0560">Oxidoreductase</keyword>
<reference evidence="4" key="1">
    <citation type="submission" date="2021-03" db="EMBL/GenBank/DDBJ databases">
        <title>Acanthopleuribacteraceae sp. M133.</title>
        <authorList>
            <person name="Wang G."/>
        </authorList>
    </citation>
    <scope>NUCLEOTIDE SEQUENCE</scope>
    <source>
        <strain evidence="4">M133</strain>
    </source>
</reference>
<protein>
    <submittedName>
        <fullName evidence="4">Phytanoyl-CoA dioxygenase family protein</fullName>
    </submittedName>
</protein>
<dbReference type="AlphaFoldDB" id="A0A8A4TJF5"/>
<dbReference type="RefSeq" id="WP_237379354.1">
    <property type="nucleotide sequence ID" value="NZ_CP071793.1"/>
</dbReference>
<dbReference type="PANTHER" id="PTHR20883:SF48">
    <property type="entry name" value="ECTOINE DIOXYGENASE"/>
    <property type="match status" value="1"/>
</dbReference>
<name>A0A8A4TJF5_SULCO</name>
<dbReference type="Proteomes" id="UP000663929">
    <property type="component" value="Chromosome"/>
</dbReference>
<keyword evidence="5" id="KW-1185">Reference proteome</keyword>
<dbReference type="Gene3D" id="2.60.120.620">
    <property type="entry name" value="q2cbj1_9rhob like domain"/>
    <property type="match status" value="1"/>
</dbReference>
<evidence type="ECO:0000256" key="2">
    <source>
        <dbReference type="RuleBase" id="RU003682"/>
    </source>
</evidence>
<feature type="domain" description="Fe2OG dioxygenase" evidence="3">
    <location>
        <begin position="93"/>
        <end position="204"/>
    </location>
</feature>
<evidence type="ECO:0000259" key="3">
    <source>
        <dbReference type="PROSITE" id="PS51471"/>
    </source>
</evidence>
<dbReference type="InterPro" id="IPR008775">
    <property type="entry name" value="Phytyl_CoA_dOase-like"/>
</dbReference>
<organism evidence="4 5">
    <name type="scientific">Sulfidibacter corallicola</name>
    <dbReference type="NCBI Taxonomy" id="2818388"/>
    <lineage>
        <taxon>Bacteria</taxon>
        <taxon>Pseudomonadati</taxon>
        <taxon>Acidobacteriota</taxon>
        <taxon>Holophagae</taxon>
        <taxon>Acanthopleuribacterales</taxon>
        <taxon>Acanthopleuribacteraceae</taxon>
        <taxon>Sulfidibacter</taxon>
    </lineage>
</organism>
<gene>
    <name evidence="4" type="ORF">J3U87_29415</name>
</gene>
<dbReference type="PROSITE" id="PS51471">
    <property type="entry name" value="FE2OG_OXY"/>
    <property type="match status" value="1"/>
</dbReference>
<sequence>MNVHTLAERLWCDGYLHLENFFDLDLMDRLHDLILAHYGPDPEHFHNQEFLSRAATEVIPWFPQRTNVAAFEEVAEHPSLCALTDAILGSGWHSQECMVMFSKPGSKGQAWHQDCPPDIPERFNLNRLIYTEDVDPDNGGQVVVVPGSHRRGLLPVGAPHGDLPTQVTLQPAKGSLVLLHGHAYHRVLPVGDRCRVSTNYRCVPQGTPLDITDICVYRTMRYQFSTNRIVQERAS</sequence>
<comment type="cofactor">
    <cofactor evidence="1">
        <name>Fe(2+)</name>
        <dbReference type="ChEBI" id="CHEBI:29033"/>
    </cofactor>
</comment>
<dbReference type="PANTHER" id="PTHR20883">
    <property type="entry name" value="PHYTANOYL-COA DIOXYGENASE DOMAIN CONTAINING 1"/>
    <property type="match status" value="1"/>
</dbReference>
<evidence type="ECO:0000313" key="5">
    <source>
        <dbReference type="Proteomes" id="UP000663929"/>
    </source>
</evidence>
<evidence type="ECO:0000256" key="1">
    <source>
        <dbReference type="ARBA" id="ARBA00001954"/>
    </source>
</evidence>
<dbReference type="InterPro" id="IPR005123">
    <property type="entry name" value="Oxoglu/Fe-dep_dioxygenase_dom"/>
</dbReference>
<dbReference type="KEGG" id="scor:J3U87_29415"/>
<dbReference type="EMBL" id="CP071793">
    <property type="protein sequence ID" value="QTD49723.1"/>
    <property type="molecule type" value="Genomic_DNA"/>
</dbReference>
<evidence type="ECO:0000313" key="4">
    <source>
        <dbReference type="EMBL" id="QTD49723.1"/>
    </source>
</evidence>
<dbReference type="GO" id="GO:0016706">
    <property type="term" value="F:2-oxoglutarate-dependent dioxygenase activity"/>
    <property type="evidence" value="ECO:0007669"/>
    <property type="project" value="UniProtKB-ARBA"/>
</dbReference>
<accession>A0A8A4TJF5</accession>
<dbReference type="Pfam" id="PF05721">
    <property type="entry name" value="PhyH"/>
    <property type="match status" value="1"/>
</dbReference>
<keyword evidence="2" id="KW-0479">Metal-binding</keyword>
<comment type="similarity">
    <text evidence="2">Belongs to the iron/ascorbate-dependent oxidoreductase family.</text>
</comment>
<keyword evidence="4" id="KW-0223">Dioxygenase</keyword>
<keyword evidence="2" id="KW-0408">Iron</keyword>
<dbReference type="GO" id="GO:0005506">
    <property type="term" value="F:iron ion binding"/>
    <property type="evidence" value="ECO:0007669"/>
    <property type="project" value="UniProtKB-ARBA"/>
</dbReference>